<dbReference type="InterPro" id="IPR031717">
    <property type="entry name" value="ODO-1/KGD_C"/>
</dbReference>
<dbReference type="GO" id="GO:0006099">
    <property type="term" value="P:tricarboxylic acid cycle"/>
    <property type="evidence" value="ECO:0007669"/>
    <property type="project" value="TreeGrafter"/>
</dbReference>
<keyword evidence="4 6" id="KW-0324">Glycolysis</keyword>
<dbReference type="Gene3D" id="3.40.50.970">
    <property type="match status" value="1"/>
</dbReference>
<keyword evidence="9" id="KW-1185">Reference proteome</keyword>
<dbReference type="Pfam" id="PF02779">
    <property type="entry name" value="Transket_pyr"/>
    <property type="match status" value="1"/>
</dbReference>
<comment type="subunit">
    <text evidence="6">Homodimer. Part of the 2-oxoglutarate dehydrogenase (OGDH) complex composed of E1 (2-oxoglutarate dehydrogenase), E2 (dihydrolipoamide succinyltransferase) and E3 (dihydrolipoamide dehydrogenase); the complex contains multiple copies of the three enzymatic components (E1, E2 and E3).</text>
</comment>
<comment type="catalytic activity">
    <reaction evidence="5 6">
        <text>N(6)-[(R)-lipoyl]-L-lysyl-[protein] + 2-oxoglutarate + H(+) = N(6)-[(R)-S(8)-succinyldihydrolipoyl]-L-lysyl-[protein] + CO2</text>
        <dbReference type="Rhea" id="RHEA:12188"/>
        <dbReference type="Rhea" id="RHEA-COMP:10474"/>
        <dbReference type="Rhea" id="RHEA-COMP:20092"/>
        <dbReference type="ChEBI" id="CHEBI:15378"/>
        <dbReference type="ChEBI" id="CHEBI:16526"/>
        <dbReference type="ChEBI" id="CHEBI:16810"/>
        <dbReference type="ChEBI" id="CHEBI:83099"/>
        <dbReference type="ChEBI" id="CHEBI:83120"/>
        <dbReference type="EC" id="1.2.4.2"/>
    </reaction>
</comment>
<dbReference type="PANTHER" id="PTHR23152">
    <property type="entry name" value="2-OXOGLUTARATE DEHYDROGENASE"/>
    <property type="match status" value="1"/>
</dbReference>
<dbReference type="InterPro" id="IPR023784">
    <property type="entry name" value="2oxoglutarate_DH_E1_bac"/>
</dbReference>
<comment type="similarity">
    <text evidence="6">Belongs to the alpha-ketoglutarate dehydrogenase family.</text>
</comment>
<dbReference type="InterPro" id="IPR001017">
    <property type="entry name" value="DH_E1"/>
</dbReference>
<accession>A0A090KVS5</accession>
<evidence type="ECO:0000256" key="6">
    <source>
        <dbReference type="HAMAP-Rule" id="MF_01169"/>
    </source>
</evidence>
<evidence type="ECO:0000256" key="1">
    <source>
        <dbReference type="ARBA" id="ARBA00001964"/>
    </source>
</evidence>
<dbReference type="GO" id="GO:0045252">
    <property type="term" value="C:oxoglutarate dehydrogenase complex"/>
    <property type="evidence" value="ECO:0007669"/>
    <property type="project" value="TreeGrafter"/>
</dbReference>
<dbReference type="InterPro" id="IPR005475">
    <property type="entry name" value="Transketolase-like_Pyr-bd"/>
</dbReference>
<dbReference type="NCBIfam" id="NF006914">
    <property type="entry name" value="PRK09404.1"/>
    <property type="match status" value="1"/>
</dbReference>
<dbReference type="GO" id="GO:0006096">
    <property type="term" value="P:glycolytic process"/>
    <property type="evidence" value="ECO:0007669"/>
    <property type="project" value="UniProtKB-UniRule"/>
</dbReference>
<comment type="cofactor">
    <cofactor evidence="1 6">
        <name>thiamine diphosphate</name>
        <dbReference type="ChEBI" id="CHEBI:58937"/>
    </cofactor>
</comment>
<dbReference type="Gene3D" id="1.10.287.1150">
    <property type="entry name" value="TPP helical domain"/>
    <property type="match status" value="1"/>
</dbReference>
<dbReference type="PIRSF" id="PIRSF000157">
    <property type="entry name" value="Oxoglu_dh_E1"/>
    <property type="match status" value="1"/>
</dbReference>
<dbReference type="InterPro" id="IPR029061">
    <property type="entry name" value="THDP-binding"/>
</dbReference>
<dbReference type="NCBIfam" id="TIGR00239">
    <property type="entry name" value="2oxo_dh_E1"/>
    <property type="match status" value="1"/>
</dbReference>
<dbReference type="Gene3D" id="3.40.50.12470">
    <property type="match status" value="1"/>
</dbReference>
<dbReference type="SMART" id="SM00861">
    <property type="entry name" value="Transket_pyr"/>
    <property type="match status" value="1"/>
</dbReference>
<organism evidence="8 9">
    <name type="scientific">Caldibacillus thermoamylovorans</name>
    <dbReference type="NCBI Taxonomy" id="35841"/>
    <lineage>
        <taxon>Bacteria</taxon>
        <taxon>Bacillati</taxon>
        <taxon>Bacillota</taxon>
        <taxon>Bacilli</taxon>
        <taxon>Bacillales</taxon>
        <taxon>Bacillaceae</taxon>
        <taxon>Caldibacillus</taxon>
    </lineage>
</organism>
<dbReference type="Proteomes" id="UP000040576">
    <property type="component" value="Unassembled WGS sequence"/>
</dbReference>
<reference evidence="8 9" key="1">
    <citation type="submission" date="2014-07" db="EMBL/GenBank/DDBJ databases">
        <authorList>
            <person name="Wibberg Daniel"/>
        </authorList>
    </citation>
    <scope>NUCLEOTIDE SEQUENCE [LARGE SCALE GENOMIC DNA]</scope>
</reference>
<protein>
    <recommendedName>
        <fullName evidence="6">2-oxoglutarate dehydrogenase E1 component</fullName>
        <ecNumber evidence="6">1.2.4.2</ecNumber>
    </recommendedName>
    <alternativeName>
        <fullName evidence="6">Alpha-ketoglutarate dehydrogenase</fullName>
    </alternativeName>
</protein>
<dbReference type="Pfam" id="PF16870">
    <property type="entry name" value="OxoGdeHyase_C"/>
    <property type="match status" value="1"/>
</dbReference>
<evidence type="ECO:0000259" key="7">
    <source>
        <dbReference type="SMART" id="SM00861"/>
    </source>
</evidence>
<evidence type="ECO:0000256" key="2">
    <source>
        <dbReference type="ARBA" id="ARBA00023002"/>
    </source>
</evidence>
<dbReference type="InterPro" id="IPR011603">
    <property type="entry name" value="2oxoglutarate_DH_E1"/>
</dbReference>
<gene>
    <name evidence="6 8" type="primary">odhA</name>
    <name evidence="8" type="ORF">BT1A1_3016</name>
</gene>
<name>A0A090KVS5_9BACI</name>
<evidence type="ECO:0000313" key="9">
    <source>
        <dbReference type="Proteomes" id="UP000040576"/>
    </source>
</evidence>
<dbReference type="FunFam" id="3.40.50.970:FF:000036">
    <property type="entry name" value="2-oxoglutarate dehydrogenase E1 component"/>
    <property type="match status" value="1"/>
</dbReference>
<keyword evidence="2 6" id="KW-0560">Oxidoreductase</keyword>
<dbReference type="SUPFAM" id="SSF52518">
    <property type="entry name" value="Thiamin diphosphate-binding fold (THDP-binding)"/>
    <property type="match status" value="2"/>
</dbReference>
<evidence type="ECO:0000256" key="4">
    <source>
        <dbReference type="ARBA" id="ARBA00023152"/>
    </source>
</evidence>
<dbReference type="Gene3D" id="3.40.50.11610">
    <property type="entry name" value="Multifunctional 2-oxoglutarate metabolism enzyme, C-terminal domain"/>
    <property type="match status" value="1"/>
</dbReference>
<evidence type="ECO:0000256" key="5">
    <source>
        <dbReference type="ARBA" id="ARBA00051911"/>
    </source>
</evidence>
<feature type="domain" description="Transketolase-like pyrimidine-binding" evidence="7">
    <location>
        <begin position="604"/>
        <end position="800"/>
    </location>
</feature>
<evidence type="ECO:0000313" key="8">
    <source>
        <dbReference type="EMBL" id="CEE02804.1"/>
    </source>
</evidence>
<comment type="function">
    <text evidence="6">E1 component of the 2-oxoglutarate dehydrogenase (OGDH) complex which catalyzes the decarboxylation of 2-oxoglutarate, the first step in the conversion of 2-oxoglutarate to succinyl-CoA and CO(2).</text>
</comment>
<keyword evidence="3 6" id="KW-0786">Thiamine pyrophosphate</keyword>
<dbReference type="EC" id="1.2.4.2" evidence="6"/>
<dbReference type="CDD" id="cd02016">
    <property type="entry name" value="TPP_E1_OGDC_like"/>
    <property type="match status" value="1"/>
</dbReference>
<dbReference type="HAMAP" id="MF_01169">
    <property type="entry name" value="SucA_OdhA"/>
    <property type="match status" value="1"/>
</dbReference>
<dbReference type="GO" id="GO:0004591">
    <property type="term" value="F:oxoglutarate dehydrogenase (succinyl-transferring) activity"/>
    <property type="evidence" value="ECO:0007669"/>
    <property type="project" value="UniProtKB-UniRule"/>
</dbReference>
<evidence type="ECO:0000256" key="3">
    <source>
        <dbReference type="ARBA" id="ARBA00023052"/>
    </source>
</evidence>
<dbReference type="AlphaFoldDB" id="A0A090KVS5"/>
<dbReference type="GO" id="GO:0030976">
    <property type="term" value="F:thiamine pyrophosphate binding"/>
    <property type="evidence" value="ECO:0007669"/>
    <property type="project" value="UniProtKB-UniRule"/>
</dbReference>
<dbReference type="InterPro" id="IPR042179">
    <property type="entry name" value="KGD_C_sf"/>
</dbReference>
<sequence length="957" mass="108347">MMACEIIMNRDVDGMISEGNPWHDFLGLNLGYLIEQYDLYLENPDQVEESLKVLFAKWGEPQVEETSVTGTAISTELSPTYVLNKMKKLVQVMKLAENIRLYGHLEADIYPLEKQEKQEILTLAYYGLTESDVREIPADIICPNLKGNFSDGLSAIQYLKNVYTGKIGFEFQHLDDEKEKDWLKNKIENQFGSKKFPVERKINLFESLVAAESFEQFIHKMYVGQKRFSVEGLETLVPALDEFVQLAGENNIENVMIAMAHRGRLNVLAHVLGKPYEALLSQFQHSKWENNDPDFFETVGHTLDVKYHLGAVRNRKLGNKTVKVTLANNPSHLEFVDAVVEGYARAAQDDRFKKGAPKQDVNKALPIVVHGDSAFAGQGIVYEVFNFAGTEAYHTGGTIHIIANNVIGFTTEGHEYRSTRYSSDSAKGYHVPIFHVNADDPEASLLVMQLAFEYRQTFHKDVLIDLIGYRRLGHNELDEPMATNPVLYNKIKAHPTITEVYKKKLLDEKIFTAEKAKEMETAAWNKLKQANDRIDKQVKEVPTIAELQKGAVKEFPSVDTTVDKATLTALNKALLDWPKELKAFKKLERILGRRLEVFEKKGKIDWGHAEALAFATILKDGKPIRLTGEDSERGTFSHRNAVLTDVESGEKYIPLQHLDVANASFAIHNSTLSEAGILGFEYGYSVIAPETLVLWEAQFGDFANGAQVIIDQFISAGKAKWGESSGLVMLLPHGYEGQGPEHSSARLERYLQLAAENNWTVANLSNSAQYFHILRRQAALLKTEYIRPLIIMTPKSLLRNPSASSYVEEFTNGGFQPIIEEPGLGIEPEKVERVIFCTGRLAVELSEHLKEPEKYKWLDIIRVEELYPFPEKQINNILRKYKNLKEVVWAQDEPKNMGTWSYMQPRLQELVPKGLPVSYIGRPFMASPSEGDPLVHKKEQERIIREAITLDAILSTK</sequence>
<dbReference type="GO" id="GO:0005829">
    <property type="term" value="C:cytosol"/>
    <property type="evidence" value="ECO:0007669"/>
    <property type="project" value="TreeGrafter"/>
</dbReference>
<proteinExistence type="inferred from homology"/>
<dbReference type="NCBIfam" id="NF008907">
    <property type="entry name" value="PRK12270.1"/>
    <property type="match status" value="1"/>
</dbReference>
<dbReference type="Pfam" id="PF00676">
    <property type="entry name" value="E1_dh"/>
    <property type="match status" value="1"/>
</dbReference>
<dbReference type="PANTHER" id="PTHR23152:SF4">
    <property type="entry name" value="2-OXOADIPATE DEHYDROGENASE COMPLEX COMPONENT E1"/>
    <property type="match status" value="1"/>
</dbReference>
<dbReference type="EMBL" id="CCRF01000087">
    <property type="protein sequence ID" value="CEE02804.1"/>
    <property type="molecule type" value="Genomic_DNA"/>
</dbReference>